<comment type="caution">
    <text evidence="1">The sequence shown here is derived from an EMBL/GenBank/DDBJ whole genome shotgun (WGS) entry which is preliminary data.</text>
</comment>
<sequence length="73" mass="8214">MKRLTPAEWGRVRERVTTMSLPDRGPDAAARMAAWLEARPGNGWFYILGSTVSFGLSIDAEAFKRWMLTELVA</sequence>
<evidence type="ECO:0000313" key="2">
    <source>
        <dbReference type="Proteomes" id="UP001549313"/>
    </source>
</evidence>
<gene>
    <name evidence="1" type="ORF">ABIE19_001719</name>
</gene>
<dbReference type="Proteomes" id="UP001549313">
    <property type="component" value="Unassembled WGS sequence"/>
</dbReference>
<evidence type="ECO:0000313" key="1">
    <source>
        <dbReference type="EMBL" id="MET4683789.1"/>
    </source>
</evidence>
<protein>
    <submittedName>
        <fullName evidence="1">Uncharacterized protein</fullName>
    </submittedName>
</protein>
<keyword evidence="2" id="KW-1185">Reference proteome</keyword>
<dbReference type="RefSeq" id="WP_376856216.1">
    <property type="nucleotide sequence ID" value="NZ_JBHSLE010000023.1"/>
</dbReference>
<accession>A0ABV2RB33</accession>
<organism evidence="1 2">
    <name type="scientific">Brevundimonas faecalis</name>
    <dbReference type="NCBI Taxonomy" id="947378"/>
    <lineage>
        <taxon>Bacteria</taxon>
        <taxon>Pseudomonadati</taxon>
        <taxon>Pseudomonadota</taxon>
        <taxon>Alphaproteobacteria</taxon>
        <taxon>Caulobacterales</taxon>
        <taxon>Caulobacteraceae</taxon>
        <taxon>Brevundimonas</taxon>
    </lineage>
</organism>
<proteinExistence type="predicted"/>
<name>A0ABV2RB33_9CAUL</name>
<reference evidence="1 2" key="1">
    <citation type="submission" date="2024-06" db="EMBL/GenBank/DDBJ databases">
        <title>Sorghum-associated microbial communities from plants grown in Nebraska, USA.</title>
        <authorList>
            <person name="Schachtman D."/>
        </authorList>
    </citation>
    <scope>NUCLEOTIDE SEQUENCE [LARGE SCALE GENOMIC DNA]</scope>
    <source>
        <strain evidence="1 2">2814</strain>
    </source>
</reference>
<dbReference type="EMBL" id="JBEPTF010000002">
    <property type="protein sequence ID" value="MET4683789.1"/>
    <property type="molecule type" value="Genomic_DNA"/>
</dbReference>